<feature type="compositionally biased region" description="Basic and acidic residues" evidence="7">
    <location>
        <begin position="1"/>
        <end position="15"/>
    </location>
</feature>
<dbReference type="GO" id="GO:0015833">
    <property type="term" value="P:peptide transport"/>
    <property type="evidence" value="ECO:0007669"/>
    <property type="project" value="InterPro"/>
</dbReference>
<evidence type="ECO:0000256" key="3">
    <source>
        <dbReference type="ARBA" id="ARBA00022475"/>
    </source>
</evidence>
<evidence type="ECO:0000256" key="2">
    <source>
        <dbReference type="ARBA" id="ARBA00022448"/>
    </source>
</evidence>
<evidence type="ECO:0000256" key="6">
    <source>
        <dbReference type="ARBA" id="ARBA00023136"/>
    </source>
</evidence>
<dbReference type="InterPro" id="IPR013563">
    <property type="entry name" value="Oligopep_ABC_C"/>
</dbReference>
<evidence type="ECO:0000256" key="7">
    <source>
        <dbReference type="SAM" id="MobiDB-lite"/>
    </source>
</evidence>
<feature type="domain" description="ABC transporter" evidence="8">
    <location>
        <begin position="401"/>
        <end position="666"/>
    </location>
</feature>
<dbReference type="CDD" id="cd03257">
    <property type="entry name" value="ABC_NikE_OppD_transporters"/>
    <property type="match status" value="2"/>
</dbReference>
<protein>
    <submittedName>
        <fullName evidence="9">Oligopeptide/dipeptide ABC transporter, ATPase subunit</fullName>
    </submittedName>
</protein>
<dbReference type="SMART" id="SM00382">
    <property type="entry name" value="AAA"/>
    <property type="match status" value="2"/>
</dbReference>
<keyword evidence="6" id="KW-0472">Membrane</keyword>
<dbReference type="PANTHER" id="PTHR43297">
    <property type="entry name" value="OLIGOPEPTIDE TRANSPORT ATP-BINDING PROTEIN APPD"/>
    <property type="match status" value="1"/>
</dbReference>
<dbReference type="InterPro" id="IPR003439">
    <property type="entry name" value="ABC_transporter-like_ATP-bd"/>
</dbReference>
<dbReference type="GO" id="GO:0005886">
    <property type="term" value="C:plasma membrane"/>
    <property type="evidence" value="ECO:0007669"/>
    <property type="project" value="UniProtKB-SubCell"/>
</dbReference>
<name>L9VX80_9EURY</name>
<keyword evidence="10" id="KW-1185">Reference proteome</keyword>
<feature type="region of interest" description="Disordered" evidence="7">
    <location>
        <begin position="736"/>
        <end position="763"/>
    </location>
</feature>
<dbReference type="AlphaFoldDB" id="L9VX80"/>
<dbReference type="InterPro" id="IPR050388">
    <property type="entry name" value="ABC_Ni/Peptide_Import"/>
</dbReference>
<evidence type="ECO:0000256" key="4">
    <source>
        <dbReference type="ARBA" id="ARBA00022741"/>
    </source>
</evidence>
<dbReference type="Pfam" id="PF08352">
    <property type="entry name" value="oligo_HPY"/>
    <property type="match status" value="2"/>
</dbReference>
<accession>L9VX80</accession>
<dbReference type="NCBIfam" id="TIGR01727">
    <property type="entry name" value="oligo_HPY"/>
    <property type="match status" value="2"/>
</dbReference>
<dbReference type="InterPro" id="IPR017871">
    <property type="entry name" value="ABC_transporter-like_CS"/>
</dbReference>
<feature type="domain" description="ABC transporter" evidence="8">
    <location>
        <begin position="31"/>
        <end position="281"/>
    </location>
</feature>
<dbReference type="PROSITE" id="PS00211">
    <property type="entry name" value="ABC_TRANSPORTER_1"/>
    <property type="match status" value="2"/>
</dbReference>
<dbReference type="NCBIfam" id="NF008453">
    <property type="entry name" value="PRK11308.1"/>
    <property type="match status" value="2"/>
</dbReference>
<dbReference type="Proteomes" id="UP000011599">
    <property type="component" value="Unassembled WGS sequence"/>
</dbReference>
<dbReference type="InterPro" id="IPR027417">
    <property type="entry name" value="P-loop_NTPase"/>
</dbReference>
<evidence type="ECO:0000256" key="5">
    <source>
        <dbReference type="ARBA" id="ARBA00022840"/>
    </source>
</evidence>
<dbReference type="PANTHER" id="PTHR43297:SF2">
    <property type="entry name" value="DIPEPTIDE TRANSPORT ATP-BINDING PROTEIN DPPD"/>
    <property type="match status" value="1"/>
</dbReference>
<dbReference type="SUPFAM" id="SSF52540">
    <property type="entry name" value="P-loop containing nucleoside triphosphate hydrolases"/>
    <property type="match status" value="2"/>
</dbReference>
<dbReference type="eggNOG" id="arCOG00184">
    <property type="taxonomic scope" value="Archaea"/>
</dbReference>
<evidence type="ECO:0000313" key="9">
    <source>
        <dbReference type="EMBL" id="ELY41800.1"/>
    </source>
</evidence>
<dbReference type="STRING" id="1114856.GCA_000383975_02103"/>
<organism evidence="9 10">
    <name type="scientific">Natronorubrum tibetense GA33</name>
    <dbReference type="NCBI Taxonomy" id="1114856"/>
    <lineage>
        <taxon>Archaea</taxon>
        <taxon>Methanobacteriati</taxon>
        <taxon>Methanobacteriota</taxon>
        <taxon>Stenosarchaea group</taxon>
        <taxon>Halobacteria</taxon>
        <taxon>Halobacteriales</taxon>
        <taxon>Natrialbaceae</taxon>
        <taxon>Natronorubrum</taxon>
    </lineage>
</organism>
<dbReference type="RefSeq" id="WP_006089498.1">
    <property type="nucleotide sequence ID" value="NZ_AOHW01000026.1"/>
</dbReference>
<keyword evidence="5" id="KW-0067">ATP-binding</keyword>
<dbReference type="GO" id="GO:0005524">
    <property type="term" value="F:ATP binding"/>
    <property type="evidence" value="ECO:0007669"/>
    <property type="project" value="UniProtKB-KW"/>
</dbReference>
<dbReference type="PATRIC" id="fig|1114856.3.peg.1754"/>
<dbReference type="InterPro" id="IPR003593">
    <property type="entry name" value="AAA+_ATPase"/>
</dbReference>
<comment type="subcellular location">
    <subcellularLocation>
        <location evidence="1">Cell membrane</location>
        <topology evidence="1">Peripheral membrane protein</topology>
    </subcellularLocation>
</comment>
<dbReference type="EMBL" id="AOHW01000026">
    <property type="protein sequence ID" value="ELY41800.1"/>
    <property type="molecule type" value="Genomic_DNA"/>
</dbReference>
<evidence type="ECO:0000259" key="8">
    <source>
        <dbReference type="PROSITE" id="PS50893"/>
    </source>
</evidence>
<dbReference type="Pfam" id="PF00005">
    <property type="entry name" value="ABC_tran"/>
    <property type="match status" value="2"/>
</dbReference>
<proteinExistence type="predicted"/>
<dbReference type="eggNOG" id="arCOG00181">
    <property type="taxonomic scope" value="Archaea"/>
</dbReference>
<comment type="caution">
    <text evidence="9">The sequence shown here is derived from an EMBL/GenBank/DDBJ whole genome shotgun (WGS) entry which is preliminary data.</text>
</comment>
<feature type="region of interest" description="Disordered" evidence="7">
    <location>
        <begin position="1"/>
        <end position="28"/>
    </location>
</feature>
<gene>
    <name evidence="9" type="ORF">C496_08396</name>
</gene>
<sequence length="763" mass="83839">MSETRTERFDGRDVDENAASSDPDTDPVMELRDATVTFEMDRGRSRVLDGVTLEIERNEILGVVGESGSGKSMLASALMNAIPEPGVLEGEIRYNPEQGEAIDVTELSDTALRSFRWDTVSMVFQGAMSSFNPVRKIETSFVETFVAHDVPVSVGMERARGILEDLSLDPERVFDAHPHELSGGMKQRALIALSLVLEPDVLVMDEPTAALDLLMQQSIIRLLSELKETYDLTIVFITHDIALLSGFADRLAVMYAFDIVELGPTNEVLKAASHPYTRALLTASPNLTLPLEEMAPINGRSPDPVESPAGCSYAPRCPLASEQCRRDEPQFDRVNANHRVGCHHWKDAADVVSLAGIDDGTEPTGTRSGAESVSPGAEGTARAVRPETETGSRSETPLVSLDDVDVHFRTDERGLLDRFFGTSSPVRAVDGVSLDIYADDVLVIVGESGCGKSTLGKTAIGLQEPTAGRVEYRGQHIWNARRRFGDVEIPWGEIRRNLQIVHQDPGSALNPNRKMSGILAEPLKRWRGDKTATERRQILTTLLREVGITPPEDYLERYPHQLSGGEQQRVALVRAFLTNPDLIFADEPVSALDVSLRVEIMDLLIRLQDLFGTSFLMVSHDLANARYMAGKTGGRIGVMYLGELVEIGTPDQVLENPQHPYTQALRWATPELYPDDEPTDPPVGGIDVPDATNVPSGCRYRTRCEYAREICTARTPSLEATDGACGGTTRCFRPIDDHDYWDSPPLETESDDSDSASTAEEPR</sequence>
<evidence type="ECO:0000313" key="10">
    <source>
        <dbReference type="Proteomes" id="UP000011599"/>
    </source>
</evidence>
<dbReference type="Gene3D" id="3.40.50.300">
    <property type="entry name" value="P-loop containing nucleotide triphosphate hydrolases"/>
    <property type="match status" value="2"/>
</dbReference>
<keyword evidence="4" id="KW-0547">Nucleotide-binding</keyword>
<dbReference type="GO" id="GO:0016887">
    <property type="term" value="F:ATP hydrolysis activity"/>
    <property type="evidence" value="ECO:0007669"/>
    <property type="project" value="InterPro"/>
</dbReference>
<keyword evidence="3" id="KW-1003">Cell membrane</keyword>
<reference evidence="9 10" key="1">
    <citation type="journal article" date="2014" name="PLoS Genet.">
        <title>Phylogenetically driven sequencing of extremely halophilic archaea reveals strategies for static and dynamic osmo-response.</title>
        <authorList>
            <person name="Becker E.A."/>
            <person name="Seitzer P.M."/>
            <person name="Tritt A."/>
            <person name="Larsen D."/>
            <person name="Krusor M."/>
            <person name="Yao A.I."/>
            <person name="Wu D."/>
            <person name="Madern D."/>
            <person name="Eisen J.A."/>
            <person name="Darling A.E."/>
            <person name="Facciotti M.T."/>
        </authorList>
    </citation>
    <scope>NUCLEOTIDE SEQUENCE [LARGE SCALE GENOMIC DNA]</scope>
    <source>
        <strain evidence="9 10">GA33</strain>
    </source>
</reference>
<dbReference type="PROSITE" id="PS50893">
    <property type="entry name" value="ABC_TRANSPORTER_2"/>
    <property type="match status" value="2"/>
</dbReference>
<evidence type="ECO:0000256" key="1">
    <source>
        <dbReference type="ARBA" id="ARBA00004202"/>
    </source>
</evidence>
<feature type="region of interest" description="Disordered" evidence="7">
    <location>
        <begin position="357"/>
        <end position="397"/>
    </location>
</feature>
<keyword evidence="2" id="KW-0813">Transport</keyword>
<dbReference type="OrthoDB" id="18209at2157"/>